<feature type="transmembrane region" description="Helical" evidence="6">
    <location>
        <begin position="238"/>
        <end position="255"/>
    </location>
</feature>
<name>A0ABN3UAT1_9ACTN</name>
<evidence type="ECO:0000256" key="3">
    <source>
        <dbReference type="ARBA" id="ARBA00022692"/>
    </source>
</evidence>
<comment type="caution">
    <text evidence="7">The sequence shown here is derived from an EMBL/GenBank/DDBJ whole genome shotgun (WGS) entry which is preliminary data.</text>
</comment>
<dbReference type="RefSeq" id="WP_344451718.1">
    <property type="nucleotide sequence ID" value="NZ_BAAATZ010000013.1"/>
</dbReference>
<feature type="transmembrane region" description="Helical" evidence="6">
    <location>
        <begin position="40"/>
        <end position="62"/>
    </location>
</feature>
<protein>
    <recommendedName>
        <fullName evidence="6">Probable membrane transporter protein</fullName>
    </recommendedName>
</protein>
<evidence type="ECO:0000256" key="4">
    <source>
        <dbReference type="ARBA" id="ARBA00022989"/>
    </source>
</evidence>
<accession>A0ABN3UAT1</accession>
<dbReference type="Pfam" id="PF01925">
    <property type="entry name" value="TauE"/>
    <property type="match status" value="1"/>
</dbReference>
<keyword evidence="4 6" id="KW-1133">Transmembrane helix</keyword>
<keyword evidence="3 6" id="KW-0812">Transmembrane</keyword>
<keyword evidence="6" id="KW-1003">Cell membrane</keyword>
<evidence type="ECO:0000313" key="8">
    <source>
        <dbReference type="Proteomes" id="UP001501842"/>
    </source>
</evidence>
<dbReference type="PANTHER" id="PTHR43701">
    <property type="entry name" value="MEMBRANE TRANSPORTER PROTEIN MJ0441-RELATED"/>
    <property type="match status" value="1"/>
</dbReference>
<keyword evidence="5 6" id="KW-0472">Membrane</keyword>
<dbReference type="PANTHER" id="PTHR43701:SF2">
    <property type="entry name" value="MEMBRANE TRANSPORTER PROTEIN YJNA-RELATED"/>
    <property type="match status" value="1"/>
</dbReference>
<evidence type="ECO:0000256" key="6">
    <source>
        <dbReference type="RuleBase" id="RU363041"/>
    </source>
</evidence>
<evidence type="ECO:0000256" key="5">
    <source>
        <dbReference type="ARBA" id="ARBA00023136"/>
    </source>
</evidence>
<dbReference type="InterPro" id="IPR051598">
    <property type="entry name" value="TSUP/Inactive_protease-like"/>
</dbReference>
<dbReference type="EMBL" id="BAAATZ010000013">
    <property type="protein sequence ID" value="GAA2728538.1"/>
    <property type="molecule type" value="Genomic_DNA"/>
</dbReference>
<reference evidence="7 8" key="1">
    <citation type="journal article" date="2019" name="Int. J. Syst. Evol. Microbiol.">
        <title>The Global Catalogue of Microorganisms (GCM) 10K type strain sequencing project: providing services to taxonomists for standard genome sequencing and annotation.</title>
        <authorList>
            <consortium name="The Broad Institute Genomics Platform"/>
            <consortium name="The Broad Institute Genome Sequencing Center for Infectious Disease"/>
            <person name="Wu L."/>
            <person name="Ma J."/>
        </authorList>
    </citation>
    <scope>NUCLEOTIDE SEQUENCE [LARGE SCALE GENOMIC DNA]</scope>
    <source>
        <strain evidence="7 8">JCM 8201</strain>
    </source>
</reference>
<evidence type="ECO:0000256" key="1">
    <source>
        <dbReference type="ARBA" id="ARBA00004141"/>
    </source>
</evidence>
<evidence type="ECO:0000313" key="7">
    <source>
        <dbReference type="EMBL" id="GAA2728538.1"/>
    </source>
</evidence>
<feature type="transmembrane region" description="Helical" evidence="6">
    <location>
        <begin position="99"/>
        <end position="118"/>
    </location>
</feature>
<keyword evidence="8" id="KW-1185">Reference proteome</keyword>
<feature type="transmembrane region" description="Helical" evidence="6">
    <location>
        <begin position="139"/>
        <end position="166"/>
    </location>
</feature>
<dbReference type="Proteomes" id="UP001501842">
    <property type="component" value="Unassembled WGS sequence"/>
</dbReference>
<comment type="subcellular location">
    <subcellularLocation>
        <location evidence="6">Cell membrane</location>
        <topology evidence="6">Multi-pass membrane protein</topology>
    </subcellularLocation>
    <subcellularLocation>
        <location evidence="1">Membrane</location>
        <topology evidence="1">Multi-pass membrane protein</topology>
    </subcellularLocation>
</comment>
<organism evidence="7 8">
    <name type="scientific">Actinocorallia aurantiaca</name>
    <dbReference type="NCBI Taxonomy" id="46204"/>
    <lineage>
        <taxon>Bacteria</taxon>
        <taxon>Bacillati</taxon>
        <taxon>Actinomycetota</taxon>
        <taxon>Actinomycetes</taxon>
        <taxon>Streptosporangiales</taxon>
        <taxon>Thermomonosporaceae</taxon>
        <taxon>Actinocorallia</taxon>
    </lineage>
</organism>
<evidence type="ECO:0000256" key="2">
    <source>
        <dbReference type="ARBA" id="ARBA00009142"/>
    </source>
</evidence>
<proteinExistence type="inferred from homology"/>
<comment type="similarity">
    <text evidence="2 6">Belongs to the 4-toluene sulfonate uptake permease (TSUP) (TC 2.A.102) family.</text>
</comment>
<feature type="transmembrane region" description="Helical" evidence="6">
    <location>
        <begin position="74"/>
        <end position="93"/>
    </location>
</feature>
<sequence>MSATLALVAAGALLVGLSLGLMGAGGSVLAVPILIYGAGQPMSVAVPTSLLVVAASSCAALAPRLRQGDIRWNVALVFAAGGAPAALLGAKAARALPEAVLLPAFAVIMVIVAVRMLRGGEPTGGACRTRSGRVNRRRCLPRTLAAGTGIGLLTGVFGVGGGFAVVPALTLLLGLTTTEAAATSLVIITVNSTAGLAGHSTAHLDYGVVLTFTAVAIAASLAAARWATRLPADRVRKIFAWTILALAPVMAASALT</sequence>
<gene>
    <name evidence="7" type="ORF">GCM10010439_37000</name>
</gene>
<feature type="transmembrane region" description="Helical" evidence="6">
    <location>
        <begin position="206"/>
        <end position="226"/>
    </location>
</feature>
<dbReference type="InterPro" id="IPR002781">
    <property type="entry name" value="TM_pro_TauE-like"/>
</dbReference>